<proteinExistence type="predicted"/>
<accession>A0ABN7ZWH9</accession>
<dbReference type="RefSeq" id="WP_230575372.1">
    <property type="nucleotide sequence ID" value="NZ_CAKJTI010000011.1"/>
</dbReference>
<keyword evidence="2" id="KW-1185">Reference proteome</keyword>
<gene>
    <name evidence="1" type="ORF">BACCIP111899_02502</name>
</gene>
<sequence>MPFLGSVYQVFGLYSEIYHAMICMEEKESQSIHECISGDERETVEE</sequence>
<evidence type="ECO:0008006" key="3">
    <source>
        <dbReference type="Google" id="ProtNLM"/>
    </source>
</evidence>
<comment type="caution">
    <text evidence="1">The sequence shown here is derived from an EMBL/GenBank/DDBJ whole genome shotgun (WGS) entry which is preliminary data.</text>
</comment>
<protein>
    <recommendedName>
        <fullName evidence="3">Phosphonate ABC transporter permease</fullName>
    </recommendedName>
</protein>
<reference evidence="1 2" key="1">
    <citation type="submission" date="2021-10" db="EMBL/GenBank/DDBJ databases">
        <authorList>
            <person name="Criscuolo A."/>
        </authorList>
    </citation>
    <scope>NUCLEOTIDE SEQUENCE [LARGE SCALE GENOMIC DNA]</scope>
    <source>
        <strain evidence="2">CIP 111899</strain>
    </source>
</reference>
<organism evidence="1 2">
    <name type="scientific">Bacillus rhizoplanae</name>
    <dbReference type="NCBI Taxonomy" id="2880966"/>
    <lineage>
        <taxon>Bacteria</taxon>
        <taxon>Bacillati</taxon>
        <taxon>Bacillota</taxon>
        <taxon>Bacilli</taxon>
        <taxon>Bacillales</taxon>
        <taxon>Bacillaceae</taxon>
        <taxon>Bacillus</taxon>
    </lineage>
</organism>
<dbReference type="EMBL" id="CAKJTI010000011">
    <property type="protein sequence ID" value="CAG9613288.1"/>
    <property type="molecule type" value="Genomic_DNA"/>
</dbReference>
<evidence type="ECO:0000313" key="2">
    <source>
        <dbReference type="Proteomes" id="UP000789423"/>
    </source>
</evidence>
<evidence type="ECO:0000313" key="1">
    <source>
        <dbReference type="EMBL" id="CAG9613288.1"/>
    </source>
</evidence>
<dbReference type="Proteomes" id="UP000789423">
    <property type="component" value="Unassembled WGS sequence"/>
</dbReference>
<name>A0ABN7ZWH9_9BACI</name>